<feature type="signal peptide" evidence="1">
    <location>
        <begin position="1"/>
        <end position="19"/>
    </location>
</feature>
<accession>A0A7Y9QWM4</accession>
<protein>
    <submittedName>
        <fullName evidence="2">Uncharacterized protein (PEP-CTERM system associated)</fullName>
    </submittedName>
</protein>
<reference evidence="2 3" key="1">
    <citation type="submission" date="2020-07" db="EMBL/GenBank/DDBJ databases">
        <title>Genomic Encyclopedia of Archaeal and Bacterial Type Strains, Phase II (KMG-II): from individual species to whole genera.</title>
        <authorList>
            <person name="Goeker M."/>
        </authorList>
    </citation>
    <scope>NUCLEOTIDE SEQUENCE [LARGE SCALE GENOMIC DNA]</scope>
    <source>
        <strain evidence="2 3">DSM 21226</strain>
    </source>
</reference>
<keyword evidence="3" id="KW-1185">Reference proteome</keyword>
<proteinExistence type="predicted"/>
<dbReference type="Proteomes" id="UP000518288">
    <property type="component" value="Unassembled WGS sequence"/>
</dbReference>
<name>A0A7Y9QWM4_9BURK</name>
<evidence type="ECO:0000313" key="2">
    <source>
        <dbReference type="EMBL" id="NYG31954.1"/>
    </source>
</evidence>
<dbReference type="RefSeq" id="WP_179632897.1">
    <property type="nucleotide sequence ID" value="NZ_JACCFH010000001.1"/>
</dbReference>
<dbReference type="InterPro" id="IPR017467">
    <property type="entry name" value="CHP03016_PEP-CTERM"/>
</dbReference>
<dbReference type="EMBL" id="JACCFH010000001">
    <property type="protein sequence ID" value="NYG31954.1"/>
    <property type="molecule type" value="Genomic_DNA"/>
</dbReference>
<dbReference type="SUPFAM" id="SSF56935">
    <property type="entry name" value="Porins"/>
    <property type="match status" value="1"/>
</dbReference>
<keyword evidence="1" id="KW-0732">Signal</keyword>
<organism evidence="2 3">
    <name type="scientific">Sphaerotilus montanus</name>
    <dbReference type="NCBI Taxonomy" id="522889"/>
    <lineage>
        <taxon>Bacteria</taxon>
        <taxon>Pseudomonadati</taxon>
        <taxon>Pseudomonadota</taxon>
        <taxon>Betaproteobacteria</taxon>
        <taxon>Burkholderiales</taxon>
        <taxon>Sphaerotilaceae</taxon>
        <taxon>Sphaerotilus</taxon>
    </lineage>
</organism>
<dbReference type="Gene3D" id="2.40.160.10">
    <property type="entry name" value="Porin"/>
    <property type="match status" value="1"/>
</dbReference>
<feature type="chain" id="PRO_5030582534" evidence="1">
    <location>
        <begin position="20"/>
        <end position="504"/>
    </location>
</feature>
<sequence>MSAAVLLLAGWTVHGSAQAQAWRVVPAVKATATMSSNVGMQAADAASMDTVLTVTPQVQLLGTGPDYRLTGTLAADMVQYLGRSRADRILPRGQVVLNSRLVDRLLFVDAELGADTTSSTPFDLLSDGATFYNVGTTTRERISPYLDRELSPSSRITARSDLVWTQGRGTAAAAALTNSADALVQTHTARYDLRPEPAGLRGEVNYQNTNYSDSAAGGLTLQTARLSALYAPDPTLTLGLTGGRDAARYTTNNVSETLRGASLRWAPTERTLFEALLEKRFFGNGWTVNFTHRSPFMAVSAGLVRQATTYAARLGVLQAGGDVATLVDSILQTRIQDAALRQIAVQDLIAKRGLPNTLTGPVDLFSRTVQLQQGANVTLAMIGVRHTVTLRVFQTRTEDLRGPTEDSVIGLASDATQRGATFGVSRRLTPETTADLSFTRTKTDGLGPNVALHSSNSIVRLGATHSLSPRTTLSGAVRHQTGSSTLIGVNATESALSVGMLHRF</sequence>
<evidence type="ECO:0000256" key="1">
    <source>
        <dbReference type="SAM" id="SignalP"/>
    </source>
</evidence>
<dbReference type="NCBIfam" id="TIGR03016">
    <property type="entry name" value="pepcterm_hypo_1"/>
    <property type="match status" value="1"/>
</dbReference>
<comment type="caution">
    <text evidence="2">The sequence shown here is derived from an EMBL/GenBank/DDBJ whole genome shotgun (WGS) entry which is preliminary data.</text>
</comment>
<gene>
    <name evidence="2" type="ORF">BDD16_000940</name>
</gene>
<dbReference type="AlphaFoldDB" id="A0A7Y9QWM4"/>
<dbReference type="InterPro" id="IPR023614">
    <property type="entry name" value="Porin_dom_sf"/>
</dbReference>
<evidence type="ECO:0000313" key="3">
    <source>
        <dbReference type="Proteomes" id="UP000518288"/>
    </source>
</evidence>